<dbReference type="GO" id="GO:0005886">
    <property type="term" value="C:plasma membrane"/>
    <property type="evidence" value="ECO:0007669"/>
    <property type="project" value="UniProtKB-SubCell"/>
</dbReference>
<dbReference type="PROSITE" id="PS00211">
    <property type="entry name" value="ABC_TRANSPORTER_1"/>
    <property type="match status" value="1"/>
</dbReference>
<dbReference type="InterPro" id="IPR027417">
    <property type="entry name" value="P-loop_NTPase"/>
</dbReference>
<dbReference type="GO" id="GO:0006826">
    <property type="term" value="P:iron ion transport"/>
    <property type="evidence" value="ECO:0007669"/>
    <property type="project" value="UniProtKB-KW"/>
</dbReference>
<evidence type="ECO:0000259" key="11">
    <source>
        <dbReference type="PROSITE" id="PS50893"/>
    </source>
</evidence>
<organism evidence="12 13">
    <name type="scientific">Humibacter ginsenosidimutans</name>
    <dbReference type="NCBI Taxonomy" id="2599293"/>
    <lineage>
        <taxon>Bacteria</taxon>
        <taxon>Bacillati</taxon>
        <taxon>Actinomycetota</taxon>
        <taxon>Actinomycetes</taxon>
        <taxon>Micrococcales</taxon>
        <taxon>Microbacteriaceae</taxon>
        <taxon>Humibacter</taxon>
    </lineage>
</organism>
<evidence type="ECO:0000256" key="1">
    <source>
        <dbReference type="ARBA" id="ARBA00004202"/>
    </source>
</evidence>
<protein>
    <submittedName>
        <fullName evidence="12">ABC transporter ATP-binding protein</fullName>
    </submittedName>
</protein>
<evidence type="ECO:0000256" key="2">
    <source>
        <dbReference type="ARBA" id="ARBA00022448"/>
    </source>
</evidence>
<keyword evidence="7" id="KW-0408">Iron</keyword>
<accession>A0A5B8M5N4</accession>
<evidence type="ECO:0000313" key="13">
    <source>
        <dbReference type="Proteomes" id="UP000320216"/>
    </source>
</evidence>
<dbReference type="InterPro" id="IPR003439">
    <property type="entry name" value="ABC_transporter-like_ATP-bd"/>
</dbReference>
<feature type="region of interest" description="Disordered" evidence="10">
    <location>
        <begin position="1"/>
        <end position="20"/>
    </location>
</feature>
<feature type="compositionally biased region" description="Low complexity" evidence="10">
    <location>
        <begin position="282"/>
        <end position="294"/>
    </location>
</feature>
<comment type="subcellular location">
    <subcellularLocation>
        <location evidence="1">Cell membrane</location>
        <topology evidence="1">Peripheral membrane protein</topology>
    </subcellularLocation>
</comment>
<keyword evidence="3" id="KW-1003">Cell membrane</keyword>
<feature type="compositionally biased region" description="Basic and acidic residues" evidence="10">
    <location>
        <begin position="295"/>
        <end position="308"/>
    </location>
</feature>
<dbReference type="EMBL" id="CP042305">
    <property type="protein sequence ID" value="QDZ16088.1"/>
    <property type="molecule type" value="Genomic_DNA"/>
</dbReference>
<dbReference type="PANTHER" id="PTHR42771:SF2">
    <property type="entry name" value="IRON(3+)-HYDROXAMATE IMPORT ATP-BINDING PROTEIN FHUC"/>
    <property type="match status" value="1"/>
</dbReference>
<dbReference type="OrthoDB" id="5296765at2"/>
<keyword evidence="13" id="KW-1185">Reference proteome</keyword>
<feature type="domain" description="ABC transporter" evidence="11">
    <location>
        <begin position="24"/>
        <end position="260"/>
    </location>
</feature>
<feature type="region of interest" description="Disordered" evidence="10">
    <location>
        <begin position="282"/>
        <end position="334"/>
    </location>
</feature>
<dbReference type="FunFam" id="3.40.50.300:FF:000134">
    <property type="entry name" value="Iron-enterobactin ABC transporter ATP-binding protein"/>
    <property type="match status" value="1"/>
</dbReference>
<evidence type="ECO:0000256" key="10">
    <source>
        <dbReference type="SAM" id="MobiDB-lite"/>
    </source>
</evidence>
<keyword evidence="4" id="KW-0410">Iron transport</keyword>
<dbReference type="CDD" id="cd03214">
    <property type="entry name" value="ABC_Iron-Siderophores_B12_Hemin"/>
    <property type="match status" value="1"/>
</dbReference>
<dbReference type="KEGG" id="huw:FPZ11_16135"/>
<evidence type="ECO:0000313" key="12">
    <source>
        <dbReference type="EMBL" id="QDZ16088.1"/>
    </source>
</evidence>
<dbReference type="Proteomes" id="UP000320216">
    <property type="component" value="Chromosome"/>
</dbReference>
<dbReference type="GO" id="GO:0005524">
    <property type="term" value="F:ATP binding"/>
    <property type="evidence" value="ECO:0007669"/>
    <property type="project" value="UniProtKB-KW"/>
</dbReference>
<keyword evidence="2" id="KW-0813">Transport</keyword>
<keyword evidence="8" id="KW-0406">Ion transport</keyword>
<dbReference type="InterPro" id="IPR003593">
    <property type="entry name" value="AAA+_ATPase"/>
</dbReference>
<dbReference type="Gene3D" id="3.40.50.300">
    <property type="entry name" value="P-loop containing nucleotide triphosphate hydrolases"/>
    <property type="match status" value="1"/>
</dbReference>
<proteinExistence type="predicted"/>
<name>A0A5B8M5N4_9MICO</name>
<gene>
    <name evidence="12" type="ORF">FPZ11_16135</name>
</gene>
<dbReference type="GO" id="GO:0016887">
    <property type="term" value="F:ATP hydrolysis activity"/>
    <property type="evidence" value="ECO:0007669"/>
    <property type="project" value="InterPro"/>
</dbReference>
<evidence type="ECO:0000256" key="9">
    <source>
        <dbReference type="ARBA" id="ARBA00023136"/>
    </source>
</evidence>
<evidence type="ECO:0000256" key="6">
    <source>
        <dbReference type="ARBA" id="ARBA00022840"/>
    </source>
</evidence>
<dbReference type="SUPFAM" id="SSF52540">
    <property type="entry name" value="P-loop containing nucleoside triphosphate hydrolases"/>
    <property type="match status" value="1"/>
</dbReference>
<dbReference type="InterPro" id="IPR017871">
    <property type="entry name" value="ABC_transporter-like_CS"/>
</dbReference>
<reference evidence="12 13" key="1">
    <citation type="submission" date="2019-07" db="EMBL/GenBank/DDBJ databases">
        <title>Full genome sequence of Humibacter sp. WJ7-1.</title>
        <authorList>
            <person name="Im W.-T."/>
        </authorList>
    </citation>
    <scope>NUCLEOTIDE SEQUENCE [LARGE SCALE GENOMIC DNA]</scope>
    <source>
        <strain evidence="12 13">WJ7-1</strain>
    </source>
</reference>
<dbReference type="AlphaFoldDB" id="A0A5B8M5N4"/>
<keyword evidence="6 12" id="KW-0067">ATP-binding</keyword>
<evidence type="ECO:0000256" key="5">
    <source>
        <dbReference type="ARBA" id="ARBA00022741"/>
    </source>
</evidence>
<sequence length="334" mass="35858">MAAHRGRTTTMNHTPDGVAPNARLRAAQVTLGYDGRDIVRELDVRIPDGSFTVIVGANACGKSTLLRALARLLKPRGGSVLLDGRDIHSHRTKDVARTIGLLPQTSIAPDGITVADLVARGRHPYQSAFRQWSRDDEAAVAEAMEATGITELSGRLVDELSGGQRQRVWVAMALAQQTGILLLDEPTTFLDIAHQYELMELFRRLNLRHERTVVAVLHDVNQAARYATNMIAMRDGRVVAQGPPREIVTSRLVHEVFGLPAHVLTDPIAGTPLIVPSGAPGSAFAAESSPSSPHAADDAVGAREHPVDPIDEDPQGVELLGATVSTGAQHDPTR</sequence>
<dbReference type="SMART" id="SM00382">
    <property type="entry name" value="AAA"/>
    <property type="match status" value="1"/>
</dbReference>
<evidence type="ECO:0000256" key="8">
    <source>
        <dbReference type="ARBA" id="ARBA00023065"/>
    </source>
</evidence>
<dbReference type="Pfam" id="PF00005">
    <property type="entry name" value="ABC_tran"/>
    <property type="match status" value="1"/>
</dbReference>
<keyword evidence="9" id="KW-0472">Membrane</keyword>
<evidence type="ECO:0000256" key="7">
    <source>
        <dbReference type="ARBA" id="ARBA00023004"/>
    </source>
</evidence>
<evidence type="ECO:0000256" key="4">
    <source>
        <dbReference type="ARBA" id="ARBA00022496"/>
    </source>
</evidence>
<dbReference type="InterPro" id="IPR051535">
    <property type="entry name" value="Siderophore_ABC-ATPase"/>
</dbReference>
<dbReference type="PROSITE" id="PS50893">
    <property type="entry name" value="ABC_TRANSPORTER_2"/>
    <property type="match status" value="1"/>
</dbReference>
<keyword evidence="5" id="KW-0547">Nucleotide-binding</keyword>
<dbReference type="PANTHER" id="PTHR42771">
    <property type="entry name" value="IRON(3+)-HYDROXAMATE IMPORT ATP-BINDING PROTEIN FHUC"/>
    <property type="match status" value="1"/>
</dbReference>
<evidence type="ECO:0000256" key="3">
    <source>
        <dbReference type="ARBA" id="ARBA00022475"/>
    </source>
</evidence>